<dbReference type="Proteomes" id="UP001208689">
    <property type="component" value="Chromosome"/>
</dbReference>
<accession>A0ABY6HMK5</accession>
<organism evidence="1 2">
    <name type="scientific">Candidatus Lokiarchaeum ossiferum</name>
    <dbReference type="NCBI Taxonomy" id="2951803"/>
    <lineage>
        <taxon>Archaea</taxon>
        <taxon>Promethearchaeati</taxon>
        <taxon>Promethearchaeota</taxon>
        <taxon>Promethearchaeia</taxon>
        <taxon>Promethearchaeales</taxon>
        <taxon>Promethearchaeaceae</taxon>
        <taxon>Candidatus Lokiarchaeum</taxon>
    </lineage>
</organism>
<sequence length="81" mass="9510">MTKGGDFGIFSNKLVNYLQTIRYICSDFLYFCMIASNQTVIDNFEGELAGHHEVDHAFSEQNMAFHALQLLHKMEEVYYWH</sequence>
<dbReference type="EMBL" id="CP104013">
    <property type="protein sequence ID" value="UYP44740.1"/>
    <property type="molecule type" value="Genomic_DNA"/>
</dbReference>
<protein>
    <submittedName>
        <fullName evidence="1">Uncharacterized protein</fullName>
    </submittedName>
</protein>
<evidence type="ECO:0000313" key="1">
    <source>
        <dbReference type="EMBL" id="UYP44740.1"/>
    </source>
</evidence>
<evidence type="ECO:0000313" key="2">
    <source>
        <dbReference type="Proteomes" id="UP001208689"/>
    </source>
</evidence>
<gene>
    <name evidence="1" type="ORF">NEF87_001025</name>
</gene>
<name>A0ABY6HMK5_9ARCH</name>
<keyword evidence="2" id="KW-1185">Reference proteome</keyword>
<reference evidence="1" key="1">
    <citation type="submission" date="2022-09" db="EMBL/GenBank/DDBJ databases">
        <title>Actin cytoskeleton and complex cell architecture in an #Asgard archaeon.</title>
        <authorList>
            <person name="Ponce Toledo R.I."/>
            <person name="Schleper C."/>
            <person name="Rodrigues Oliveira T."/>
            <person name="Wollweber F."/>
            <person name="Xu J."/>
            <person name="Rittmann S."/>
            <person name="Klingl A."/>
            <person name="Pilhofer M."/>
        </authorList>
    </citation>
    <scope>NUCLEOTIDE SEQUENCE</scope>
    <source>
        <strain evidence="1">B-35</strain>
    </source>
</reference>
<proteinExistence type="predicted"/>